<evidence type="ECO:0000313" key="2">
    <source>
        <dbReference type="EMBL" id="KAF7170204.1"/>
    </source>
</evidence>
<keyword evidence="4" id="KW-1185">Reference proteome</keyword>
<comment type="caution">
    <text evidence="2">The sequence shown here is derived from an EMBL/GenBank/DDBJ whole genome shotgun (WGS) entry which is preliminary data.</text>
</comment>
<proteinExistence type="predicted"/>
<name>A0A8H6UZS6_9EURO</name>
<dbReference type="AlphaFoldDB" id="A0A8H6UZS6"/>
<dbReference type="EMBL" id="JACBAG010001827">
    <property type="protein sequence ID" value="KAF7180937.1"/>
    <property type="molecule type" value="Genomic_DNA"/>
</dbReference>
<evidence type="ECO:0000313" key="4">
    <source>
        <dbReference type="Proteomes" id="UP000641853"/>
    </source>
</evidence>
<feature type="region of interest" description="Disordered" evidence="1">
    <location>
        <begin position="43"/>
        <end position="85"/>
    </location>
</feature>
<evidence type="ECO:0000313" key="3">
    <source>
        <dbReference type="EMBL" id="KAF7180937.1"/>
    </source>
</evidence>
<sequence length="177" mass="19644">MDEHREVPLTDTDTGTEHDLEKASFLGISCPDADRFGPIGTGTSPFSHAGRPSSACPGSRHVSRTRSHNGYSYEDFPPSGEESPPRAFPHRYLHTINKADTDKCQCGYGPQTVRHLLLECREWVHERHRMWAGKLPCVDITHILSSSSMAVQAAKMILRTGLLGQFQAVPSTVLQYN</sequence>
<dbReference type="EMBL" id="JACBAE010001221">
    <property type="protein sequence ID" value="KAF7170204.1"/>
    <property type="molecule type" value="Genomic_DNA"/>
</dbReference>
<dbReference type="Proteomes" id="UP000641853">
    <property type="component" value="Unassembled WGS sequence"/>
</dbReference>
<evidence type="ECO:0000313" key="5">
    <source>
        <dbReference type="Proteomes" id="UP000654922"/>
    </source>
</evidence>
<evidence type="ECO:0008006" key="6">
    <source>
        <dbReference type="Google" id="ProtNLM"/>
    </source>
</evidence>
<organism evidence="2 5">
    <name type="scientific">Aspergillus felis</name>
    <dbReference type="NCBI Taxonomy" id="1287682"/>
    <lineage>
        <taxon>Eukaryota</taxon>
        <taxon>Fungi</taxon>
        <taxon>Dikarya</taxon>
        <taxon>Ascomycota</taxon>
        <taxon>Pezizomycotina</taxon>
        <taxon>Eurotiomycetes</taxon>
        <taxon>Eurotiomycetidae</taxon>
        <taxon>Eurotiales</taxon>
        <taxon>Aspergillaceae</taxon>
        <taxon>Aspergillus</taxon>
        <taxon>Aspergillus subgen. Fumigati</taxon>
    </lineage>
</organism>
<gene>
    <name evidence="2" type="ORF">CNMCM5623_002701</name>
    <name evidence="3" type="ORF">CNMCM7691_000066</name>
</gene>
<evidence type="ECO:0000256" key="1">
    <source>
        <dbReference type="SAM" id="MobiDB-lite"/>
    </source>
</evidence>
<accession>A0A8H6UZS6</accession>
<protein>
    <recommendedName>
        <fullName evidence="6">Reverse transcriptase</fullName>
    </recommendedName>
</protein>
<reference evidence="2" key="1">
    <citation type="submission" date="2020-06" db="EMBL/GenBank/DDBJ databases">
        <title>Draft genome sequences of strains closely related to Aspergillus parafelis and Aspergillus hiratsukae.</title>
        <authorList>
            <person name="Dos Santos R.A.C."/>
            <person name="Rivero-Menendez O."/>
            <person name="Steenwyk J.L."/>
            <person name="Mead M.E."/>
            <person name="Goldman G.H."/>
            <person name="Alastruey-Izquierdo A."/>
            <person name="Rokas A."/>
        </authorList>
    </citation>
    <scope>NUCLEOTIDE SEQUENCE</scope>
    <source>
        <strain evidence="2">CNM-CM5623</strain>
        <strain evidence="3">CNM-CM7691</strain>
    </source>
</reference>
<dbReference type="OrthoDB" id="4509585at2759"/>
<dbReference type="Proteomes" id="UP000654922">
    <property type="component" value="Unassembled WGS sequence"/>
</dbReference>